<evidence type="ECO:0000256" key="1">
    <source>
        <dbReference type="ARBA" id="ARBA00004429"/>
    </source>
</evidence>
<evidence type="ECO:0000256" key="17">
    <source>
        <dbReference type="SAM" id="Phobius"/>
    </source>
</evidence>
<dbReference type="InterPro" id="IPR025669">
    <property type="entry name" value="AAA_dom"/>
</dbReference>
<keyword evidence="13 17" id="KW-0472">Membrane</keyword>
<name>Q1ING6_KORVE</name>
<dbReference type="OrthoDB" id="9794577at2"/>
<feature type="domain" description="Tyrosine-protein kinase G-rich" evidence="20">
    <location>
        <begin position="393"/>
        <end position="464"/>
    </location>
</feature>
<evidence type="ECO:0000256" key="13">
    <source>
        <dbReference type="ARBA" id="ARBA00023136"/>
    </source>
</evidence>
<evidence type="ECO:0000256" key="16">
    <source>
        <dbReference type="SAM" id="Coils"/>
    </source>
</evidence>
<feature type="domain" description="AAA" evidence="19">
    <location>
        <begin position="527"/>
        <end position="666"/>
    </location>
</feature>
<reference evidence="21 22" key="1">
    <citation type="journal article" date="2009" name="Appl. Environ. Microbiol.">
        <title>Three genomes from the phylum Acidobacteria provide insight into the lifestyles of these microorganisms in soils.</title>
        <authorList>
            <person name="Ward N.L."/>
            <person name="Challacombe J.F."/>
            <person name="Janssen P.H."/>
            <person name="Henrissat B."/>
            <person name="Coutinho P.M."/>
            <person name="Wu M."/>
            <person name="Xie G."/>
            <person name="Haft D.H."/>
            <person name="Sait M."/>
            <person name="Badger J."/>
            <person name="Barabote R.D."/>
            <person name="Bradley B."/>
            <person name="Brettin T.S."/>
            <person name="Brinkac L.M."/>
            <person name="Bruce D."/>
            <person name="Creasy T."/>
            <person name="Daugherty S.C."/>
            <person name="Davidsen T.M."/>
            <person name="DeBoy R.T."/>
            <person name="Detter J.C."/>
            <person name="Dodson R.J."/>
            <person name="Durkin A.S."/>
            <person name="Ganapathy A."/>
            <person name="Gwinn-Giglio M."/>
            <person name="Han C.S."/>
            <person name="Khouri H."/>
            <person name="Kiss H."/>
            <person name="Kothari S.P."/>
            <person name="Madupu R."/>
            <person name="Nelson K.E."/>
            <person name="Nelson W.C."/>
            <person name="Paulsen I."/>
            <person name="Penn K."/>
            <person name="Ren Q."/>
            <person name="Rosovitz M.J."/>
            <person name="Selengut J.D."/>
            <person name="Shrivastava S."/>
            <person name="Sullivan S.A."/>
            <person name="Tapia R."/>
            <person name="Thompson L.S."/>
            <person name="Watkins K.L."/>
            <person name="Yang Q."/>
            <person name="Yu C."/>
            <person name="Zafar N."/>
            <person name="Zhou L."/>
            <person name="Kuske C.R."/>
        </authorList>
    </citation>
    <scope>NUCLEOTIDE SEQUENCE [LARGE SCALE GENOMIC DNA]</scope>
    <source>
        <strain evidence="21 22">Ellin345</strain>
    </source>
</reference>
<dbReference type="PANTHER" id="PTHR32309:SF13">
    <property type="entry name" value="FERRIC ENTEROBACTIN TRANSPORT PROTEIN FEPE"/>
    <property type="match status" value="1"/>
</dbReference>
<dbReference type="CDD" id="cd05387">
    <property type="entry name" value="BY-kinase"/>
    <property type="match status" value="1"/>
</dbReference>
<dbReference type="AlphaFoldDB" id="Q1ING6"/>
<evidence type="ECO:0000256" key="8">
    <source>
        <dbReference type="ARBA" id="ARBA00022692"/>
    </source>
</evidence>
<dbReference type="PANTHER" id="PTHR32309">
    <property type="entry name" value="TYROSINE-PROTEIN KINASE"/>
    <property type="match status" value="1"/>
</dbReference>
<keyword evidence="11" id="KW-0067">ATP-binding</keyword>
<dbReference type="EMBL" id="CP000360">
    <property type="protein sequence ID" value="ABF41584.1"/>
    <property type="molecule type" value="Genomic_DNA"/>
</dbReference>
<evidence type="ECO:0000256" key="3">
    <source>
        <dbReference type="ARBA" id="ARBA00008883"/>
    </source>
</evidence>
<dbReference type="InterPro" id="IPR005702">
    <property type="entry name" value="Wzc-like_C"/>
</dbReference>
<comment type="catalytic activity">
    <reaction evidence="15">
        <text>L-tyrosyl-[protein] + ATP = O-phospho-L-tyrosyl-[protein] + ADP + H(+)</text>
        <dbReference type="Rhea" id="RHEA:10596"/>
        <dbReference type="Rhea" id="RHEA-COMP:10136"/>
        <dbReference type="Rhea" id="RHEA-COMP:20101"/>
        <dbReference type="ChEBI" id="CHEBI:15378"/>
        <dbReference type="ChEBI" id="CHEBI:30616"/>
        <dbReference type="ChEBI" id="CHEBI:46858"/>
        <dbReference type="ChEBI" id="CHEBI:61978"/>
        <dbReference type="ChEBI" id="CHEBI:456216"/>
        <dbReference type="EC" id="2.7.10.2"/>
    </reaction>
</comment>
<protein>
    <recommendedName>
        <fullName evidence="4">non-specific protein-tyrosine kinase</fullName>
        <ecNumber evidence="4">2.7.10.2</ecNumber>
    </recommendedName>
</protein>
<evidence type="ECO:0000256" key="9">
    <source>
        <dbReference type="ARBA" id="ARBA00022741"/>
    </source>
</evidence>
<comment type="similarity">
    <text evidence="2">Belongs to the CpsD/CapB family.</text>
</comment>
<evidence type="ECO:0000256" key="4">
    <source>
        <dbReference type="ARBA" id="ARBA00011903"/>
    </source>
</evidence>
<dbReference type="Pfam" id="PF02706">
    <property type="entry name" value="Wzz"/>
    <property type="match status" value="1"/>
</dbReference>
<dbReference type="InterPro" id="IPR003856">
    <property type="entry name" value="LPS_length_determ_N"/>
</dbReference>
<evidence type="ECO:0000256" key="12">
    <source>
        <dbReference type="ARBA" id="ARBA00022989"/>
    </source>
</evidence>
<dbReference type="eggNOG" id="COG0489">
    <property type="taxonomic scope" value="Bacteria"/>
</dbReference>
<organism evidence="21 22">
    <name type="scientific">Koribacter versatilis (strain Ellin345)</name>
    <dbReference type="NCBI Taxonomy" id="204669"/>
    <lineage>
        <taxon>Bacteria</taxon>
        <taxon>Pseudomonadati</taxon>
        <taxon>Acidobacteriota</taxon>
        <taxon>Terriglobia</taxon>
        <taxon>Terriglobales</taxon>
        <taxon>Candidatus Korobacteraceae</taxon>
        <taxon>Candidatus Korobacter</taxon>
    </lineage>
</organism>
<evidence type="ECO:0000313" key="22">
    <source>
        <dbReference type="Proteomes" id="UP000002432"/>
    </source>
</evidence>
<dbReference type="Gene3D" id="3.40.50.300">
    <property type="entry name" value="P-loop containing nucleotide triphosphate hydrolases"/>
    <property type="match status" value="1"/>
</dbReference>
<evidence type="ECO:0000256" key="7">
    <source>
        <dbReference type="ARBA" id="ARBA00022679"/>
    </source>
</evidence>
<evidence type="ECO:0000256" key="2">
    <source>
        <dbReference type="ARBA" id="ARBA00007316"/>
    </source>
</evidence>
<comment type="subcellular location">
    <subcellularLocation>
        <location evidence="1">Cell inner membrane</location>
        <topology evidence="1">Multi-pass membrane protein</topology>
    </subcellularLocation>
</comment>
<sequence length="711" mass="77076">MSPSHSEPPFGRLHSSNDEFSLLALSRVLSARRRTVGYITGAGIAIAILISLFSPTKFAATATLELNPANATSFNLSSGASSSDHVEAAVNQATQVGILQSDELALQVITKLKLEEVADRRSFFKFGRTDDRSVPLNQTPARTGRMLRSFHQNLRVQPVGGTRLIEIRYLDRDPALTAAVVNALVDDYLDRHVQTRFTATRQASDWLSRQLTDLKNDVETSQQRLADYQRETGILGESETNNIVTAKLEDINKQLSAAEANRIVKEAVWRLAKSGDPELISSMAGTSLVPGIASSSAPLGLLPTLRAQEAQLKADIAQNSERLGPSFPKLVQMRAQLADLQSSIQSELGKISARAENDYLAAKNAEDMERALFAKQKQEANQINDSAVQYGVLKREADANRDLYQTLLGKLKEAGVLAGLHSSDILVVDSARVPDKPASPKRLLNLVLGAVIGLILGVSIALLQDSLDRTIRSPEDVARVSNIPTIGVIPVHSDDDKSEADQRFRALRGNLPAGSPRVTVVSGPAPGEGKTTVAIHLAQSLGRLGRRVLLVDADLHRPSVHKYLKLDNSSAGLSELLTDSHLLSGDSRTLPDGIALLLAGTATEQAIDHVESPRMGALIDHWRSTYDDIVIDTPPVLAYSNAVSISKFADAVLLVLRAGQTSSDALVRSLEIFEQSGVKVSGAVLNRLDFHSPYYKHYYGNDYRSLQEPTS</sequence>
<comment type="similarity">
    <text evidence="3">Belongs to the etk/wzc family.</text>
</comment>
<feature type="transmembrane region" description="Helical" evidence="17">
    <location>
        <begin position="35"/>
        <end position="53"/>
    </location>
</feature>
<evidence type="ECO:0000259" key="19">
    <source>
        <dbReference type="Pfam" id="PF13614"/>
    </source>
</evidence>
<evidence type="ECO:0000256" key="11">
    <source>
        <dbReference type="ARBA" id="ARBA00022840"/>
    </source>
</evidence>
<keyword evidence="7" id="KW-0808">Transferase</keyword>
<dbReference type="SUPFAM" id="SSF52540">
    <property type="entry name" value="P-loop containing nucleoside triphosphate hydrolases"/>
    <property type="match status" value="1"/>
</dbReference>
<proteinExistence type="inferred from homology"/>
<dbReference type="InterPro" id="IPR050445">
    <property type="entry name" value="Bact_polysacc_biosynth/exp"/>
</dbReference>
<keyword evidence="12 17" id="KW-1133">Transmembrane helix</keyword>
<dbReference type="KEGG" id="aba:Acid345_2583"/>
<dbReference type="Pfam" id="PF13614">
    <property type="entry name" value="AAA_31"/>
    <property type="match status" value="1"/>
</dbReference>
<keyword evidence="9" id="KW-0547">Nucleotide-binding</keyword>
<evidence type="ECO:0000256" key="14">
    <source>
        <dbReference type="ARBA" id="ARBA00023137"/>
    </source>
</evidence>
<dbReference type="GO" id="GO:0004713">
    <property type="term" value="F:protein tyrosine kinase activity"/>
    <property type="evidence" value="ECO:0007669"/>
    <property type="project" value="UniProtKB-KW"/>
</dbReference>
<evidence type="ECO:0000256" key="10">
    <source>
        <dbReference type="ARBA" id="ARBA00022777"/>
    </source>
</evidence>
<feature type="transmembrane region" description="Helical" evidence="17">
    <location>
        <begin position="443"/>
        <end position="463"/>
    </location>
</feature>
<dbReference type="InterPro" id="IPR027417">
    <property type="entry name" value="P-loop_NTPase"/>
</dbReference>
<dbReference type="Pfam" id="PF13807">
    <property type="entry name" value="GNVR"/>
    <property type="match status" value="1"/>
</dbReference>
<keyword evidence="8 17" id="KW-0812">Transmembrane</keyword>
<accession>Q1ING6</accession>
<evidence type="ECO:0000256" key="6">
    <source>
        <dbReference type="ARBA" id="ARBA00022519"/>
    </source>
</evidence>
<dbReference type="GO" id="GO:0005886">
    <property type="term" value="C:plasma membrane"/>
    <property type="evidence" value="ECO:0007669"/>
    <property type="project" value="UniProtKB-SubCell"/>
</dbReference>
<dbReference type="EC" id="2.7.10.2" evidence="4"/>
<dbReference type="eggNOG" id="COG3206">
    <property type="taxonomic scope" value="Bacteria"/>
</dbReference>
<dbReference type="Proteomes" id="UP000002432">
    <property type="component" value="Chromosome"/>
</dbReference>
<evidence type="ECO:0000259" key="20">
    <source>
        <dbReference type="Pfam" id="PF13807"/>
    </source>
</evidence>
<feature type="domain" description="Polysaccharide chain length determinant N-terminal" evidence="18">
    <location>
        <begin position="18"/>
        <end position="112"/>
    </location>
</feature>
<gene>
    <name evidence="21" type="ordered locus">Acid345_2583</name>
</gene>
<dbReference type="EnsemblBacteria" id="ABF41584">
    <property type="protein sequence ID" value="ABF41584"/>
    <property type="gene ID" value="Acid345_2583"/>
</dbReference>
<evidence type="ECO:0000256" key="5">
    <source>
        <dbReference type="ARBA" id="ARBA00022475"/>
    </source>
</evidence>
<dbReference type="RefSeq" id="WP_011523385.1">
    <property type="nucleotide sequence ID" value="NC_008009.1"/>
</dbReference>
<keyword evidence="14 21" id="KW-0829">Tyrosine-protein kinase</keyword>
<feature type="coiled-coil region" evidence="16">
    <location>
        <begin position="211"/>
        <end position="261"/>
    </location>
</feature>
<evidence type="ECO:0000256" key="15">
    <source>
        <dbReference type="ARBA" id="ARBA00051245"/>
    </source>
</evidence>
<keyword evidence="5" id="KW-1003">Cell membrane</keyword>
<keyword evidence="6" id="KW-0997">Cell inner membrane</keyword>
<evidence type="ECO:0000313" key="21">
    <source>
        <dbReference type="EMBL" id="ABF41584.1"/>
    </source>
</evidence>
<dbReference type="InterPro" id="IPR032807">
    <property type="entry name" value="GNVR"/>
</dbReference>
<evidence type="ECO:0000259" key="18">
    <source>
        <dbReference type="Pfam" id="PF02706"/>
    </source>
</evidence>
<keyword evidence="16" id="KW-0175">Coiled coil</keyword>
<keyword evidence="22" id="KW-1185">Reference proteome</keyword>
<dbReference type="HOGENOM" id="CLU_009912_2_1_0"/>
<keyword evidence="10 21" id="KW-0418">Kinase</keyword>
<dbReference type="STRING" id="204669.Acid345_2583"/>